<dbReference type="Proteomes" id="UP000886885">
    <property type="component" value="Chromosome 3D"/>
</dbReference>
<dbReference type="AlphaFoldDB" id="A0A8X8D8J6"/>
<accession>A0A8X8D8J6</accession>
<dbReference type="EMBL" id="JAAWWB010000006">
    <property type="protein sequence ID" value="KAG6781627.1"/>
    <property type="molecule type" value="Genomic_DNA"/>
</dbReference>
<comment type="caution">
    <text evidence="1">The sequence shown here is derived from an EMBL/GenBank/DDBJ whole genome shotgun (WGS) entry which is preliminary data.</text>
</comment>
<gene>
    <name evidence="1" type="ORF">POTOM_014538</name>
</gene>
<protein>
    <submittedName>
        <fullName evidence="1">Uncharacterized protein</fullName>
    </submittedName>
</protein>
<evidence type="ECO:0000313" key="1">
    <source>
        <dbReference type="EMBL" id="KAG6781627.1"/>
    </source>
</evidence>
<organism evidence="1 2">
    <name type="scientific">Populus tomentosa</name>
    <name type="common">Chinese white poplar</name>
    <dbReference type="NCBI Taxonomy" id="118781"/>
    <lineage>
        <taxon>Eukaryota</taxon>
        <taxon>Viridiplantae</taxon>
        <taxon>Streptophyta</taxon>
        <taxon>Embryophyta</taxon>
        <taxon>Tracheophyta</taxon>
        <taxon>Spermatophyta</taxon>
        <taxon>Magnoliopsida</taxon>
        <taxon>eudicotyledons</taxon>
        <taxon>Gunneridae</taxon>
        <taxon>Pentapetalae</taxon>
        <taxon>rosids</taxon>
        <taxon>fabids</taxon>
        <taxon>Malpighiales</taxon>
        <taxon>Salicaceae</taxon>
        <taxon>Saliceae</taxon>
        <taxon>Populus</taxon>
    </lineage>
</organism>
<name>A0A8X8D8J6_POPTO</name>
<reference evidence="1" key="1">
    <citation type="journal article" date="2020" name="bioRxiv">
        <title>Hybrid origin of Populus tomentosa Carr. identified through genome sequencing and phylogenomic analysis.</title>
        <authorList>
            <person name="An X."/>
            <person name="Gao K."/>
            <person name="Chen Z."/>
            <person name="Li J."/>
            <person name="Yang X."/>
            <person name="Yang X."/>
            <person name="Zhou J."/>
            <person name="Guo T."/>
            <person name="Zhao T."/>
            <person name="Huang S."/>
            <person name="Miao D."/>
            <person name="Khan W.U."/>
            <person name="Rao P."/>
            <person name="Ye M."/>
            <person name="Lei B."/>
            <person name="Liao W."/>
            <person name="Wang J."/>
            <person name="Ji L."/>
            <person name="Li Y."/>
            <person name="Guo B."/>
            <person name="Mustafa N.S."/>
            <person name="Li S."/>
            <person name="Yun Q."/>
            <person name="Keller S.R."/>
            <person name="Mao J."/>
            <person name="Zhang R."/>
            <person name="Strauss S.H."/>
        </authorList>
    </citation>
    <scope>NUCLEOTIDE SEQUENCE</scope>
    <source>
        <strain evidence="1">GM15</strain>
        <tissue evidence="1">Leaf</tissue>
    </source>
</reference>
<evidence type="ECO:0000313" key="2">
    <source>
        <dbReference type="Proteomes" id="UP000886885"/>
    </source>
</evidence>
<proteinExistence type="predicted"/>
<sequence length="126" mass="13396">MCSPNMETCGVQASSLFLRRGSAEERKATSNEGLDLGVLFRFDFPILKLAKFAAESEGEKAKNIRAAIIPTGKNRSISGGGGSGGNNNGNTAIDAAKAVNKTTLAVLKHRTIVLEKNSLFLIFLKL</sequence>
<keyword evidence="2" id="KW-1185">Reference proteome</keyword>